<dbReference type="SUPFAM" id="SSF46785">
    <property type="entry name" value="Winged helix' DNA-binding domain"/>
    <property type="match status" value="1"/>
</dbReference>
<evidence type="ECO:0000313" key="11">
    <source>
        <dbReference type="EMBL" id="KAJ8308641.1"/>
    </source>
</evidence>
<gene>
    <name evidence="12" type="ORF">KUTeg_005721</name>
    <name evidence="11" type="ORF">KUTeg_013515</name>
</gene>
<proteinExistence type="predicted"/>
<name>A0ABQ9EWC3_TEGGR</name>
<keyword evidence="4" id="KW-0804">Transcription</keyword>
<evidence type="ECO:0000256" key="5">
    <source>
        <dbReference type="ARBA" id="ARBA00023242"/>
    </source>
</evidence>
<dbReference type="Pfam" id="PF00250">
    <property type="entry name" value="Forkhead"/>
    <property type="match status" value="1"/>
</dbReference>
<feature type="DNA-binding region" description="Fork-head" evidence="8">
    <location>
        <begin position="142"/>
        <end position="244"/>
    </location>
</feature>
<feature type="compositionally biased region" description="Basic and acidic residues" evidence="9">
    <location>
        <begin position="336"/>
        <end position="345"/>
    </location>
</feature>
<dbReference type="EMBL" id="JARBDR010000254">
    <property type="protein sequence ID" value="KAJ8316727.1"/>
    <property type="molecule type" value="Genomic_DNA"/>
</dbReference>
<dbReference type="InterPro" id="IPR036388">
    <property type="entry name" value="WH-like_DNA-bd_sf"/>
</dbReference>
<dbReference type="PROSITE" id="PS00658">
    <property type="entry name" value="FORK_HEAD_2"/>
    <property type="match status" value="1"/>
</dbReference>
<dbReference type="PANTHER" id="PTHR13962:SF22">
    <property type="entry name" value="FORKHEAD BOX PROTEIN N3-LIKE PROTEIN"/>
    <property type="match status" value="1"/>
</dbReference>
<protein>
    <recommendedName>
        <fullName evidence="7">Forkhead box protein N3</fullName>
    </recommendedName>
</protein>
<feature type="domain" description="Fork-head" evidence="10">
    <location>
        <begin position="142"/>
        <end position="244"/>
    </location>
</feature>
<evidence type="ECO:0000313" key="12">
    <source>
        <dbReference type="EMBL" id="KAJ8316727.1"/>
    </source>
</evidence>
<dbReference type="PROSITE" id="PS50039">
    <property type="entry name" value="FORK_HEAD_3"/>
    <property type="match status" value="1"/>
</dbReference>
<dbReference type="InterPro" id="IPR018122">
    <property type="entry name" value="TF_fork_head_CS_1"/>
</dbReference>
<evidence type="ECO:0000256" key="6">
    <source>
        <dbReference type="ARBA" id="ARBA00034657"/>
    </source>
</evidence>
<keyword evidence="3 8" id="KW-0238">DNA-binding</keyword>
<dbReference type="Proteomes" id="UP001217089">
    <property type="component" value="Unassembled WGS sequence"/>
</dbReference>
<keyword evidence="13" id="KW-1185">Reference proteome</keyword>
<comment type="subcellular location">
    <subcellularLocation>
        <location evidence="1 8">Nucleus</location>
    </subcellularLocation>
</comment>
<keyword evidence="2" id="KW-0805">Transcription regulation</keyword>
<evidence type="ECO:0000313" key="13">
    <source>
        <dbReference type="Proteomes" id="UP001217089"/>
    </source>
</evidence>
<comment type="function">
    <text evidence="6">Acts as a transcriptional repressor. May be involved in DNA damage-inducible cell cycle arrests (checkpoints).</text>
</comment>
<evidence type="ECO:0000256" key="7">
    <source>
        <dbReference type="ARBA" id="ARBA00034870"/>
    </source>
</evidence>
<comment type="caution">
    <text evidence="11">The sequence shown here is derived from an EMBL/GenBank/DDBJ whole genome shotgun (WGS) entry which is preliminary data.</text>
</comment>
<evidence type="ECO:0000256" key="2">
    <source>
        <dbReference type="ARBA" id="ARBA00023015"/>
    </source>
</evidence>
<dbReference type="EMBL" id="JARBDR010000657">
    <property type="protein sequence ID" value="KAJ8308641.1"/>
    <property type="molecule type" value="Genomic_DNA"/>
</dbReference>
<feature type="compositionally biased region" description="Low complexity" evidence="9">
    <location>
        <begin position="325"/>
        <end position="335"/>
    </location>
</feature>
<organism evidence="11 13">
    <name type="scientific">Tegillarca granosa</name>
    <name type="common">Malaysian cockle</name>
    <name type="synonym">Anadara granosa</name>
    <dbReference type="NCBI Taxonomy" id="220873"/>
    <lineage>
        <taxon>Eukaryota</taxon>
        <taxon>Metazoa</taxon>
        <taxon>Spiralia</taxon>
        <taxon>Lophotrochozoa</taxon>
        <taxon>Mollusca</taxon>
        <taxon>Bivalvia</taxon>
        <taxon>Autobranchia</taxon>
        <taxon>Pteriomorphia</taxon>
        <taxon>Arcoida</taxon>
        <taxon>Arcoidea</taxon>
        <taxon>Arcidae</taxon>
        <taxon>Tegillarca</taxon>
    </lineage>
</organism>
<dbReference type="InterPro" id="IPR036390">
    <property type="entry name" value="WH_DNA-bd_sf"/>
</dbReference>
<dbReference type="SMART" id="SM00339">
    <property type="entry name" value="FH"/>
    <property type="match status" value="1"/>
</dbReference>
<reference evidence="11 13" key="1">
    <citation type="submission" date="2022-12" db="EMBL/GenBank/DDBJ databases">
        <title>Chromosome-level genome of Tegillarca granosa.</title>
        <authorList>
            <person name="Kim J."/>
        </authorList>
    </citation>
    <scope>NUCLEOTIDE SEQUENCE [LARGE SCALE GENOMIC DNA]</scope>
    <source>
        <strain evidence="11">Teg-2019</strain>
        <tissue evidence="11">Adductor muscle</tissue>
    </source>
</reference>
<dbReference type="InterPro" id="IPR001766">
    <property type="entry name" value="Fork_head_dom"/>
</dbReference>
<evidence type="ECO:0000256" key="3">
    <source>
        <dbReference type="ARBA" id="ARBA00023125"/>
    </source>
</evidence>
<evidence type="ECO:0000256" key="1">
    <source>
        <dbReference type="ARBA" id="ARBA00004123"/>
    </source>
</evidence>
<keyword evidence="5 8" id="KW-0539">Nucleus</keyword>
<evidence type="ECO:0000259" key="10">
    <source>
        <dbReference type="PROSITE" id="PS50039"/>
    </source>
</evidence>
<evidence type="ECO:0000256" key="9">
    <source>
        <dbReference type="SAM" id="MobiDB-lite"/>
    </source>
</evidence>
<feature type="region of interest" description="Disordered" evidence="9">
    <location>
        <begin position="325"/>
        <end position="351"/>
    </location>
</feature>
<dbReference type="PANTHER" id="PTHR13962">
    <property type="entry name" value="FORKHEAD BOX PROTEIN N3-LIKE PROTEIN-RELATED"/>
    <property type="match status" value="1"/>
</dbReference>
<sequence length="351" mass="39898">MQYFNMAPVGVTTMEESDASMRQRLVNSLSASFPGSALSKALQCMQPGDSDDEDLKLDPLSSSCFAEIRLEKEDITEDDELTSLSWLQDSDLLKNIKPGADSGDEFSDDGQKENGDIKEGNHYNQTHPPHVPYNPHKHIHSKPPYSFSCLIFMAIEDSPLKKLPVKDIYCWILTHFPYFQHAPTGWKNSVRHNLSLNKCFKKVDKDRGQIYLIAKNIYFPVVFQSIGKGSLWCIDPDYRPNLLQALRKTPYHPYHQLQMLASPQPSHQYTYIQNGQRPLPLSPRLGPNTISPHLFPFLHKRLAQSNYDIDSDIKDVAQTLVSLKGLGSSNSSGRSSDGEYTDRLQMKRKKR</sequence>
<dbReference type="InterPro" id="IPR047119">
    <property type="entry name" value="FOXN2/3-like"/>
</dbReference>
<dbReference type="PRINTS" id="PR00053">
    <property type="entry name" value="FORKHEAD"/>
</dbReference>
<dbReference type="PROSITE" id="PS00657">
    <property type="entry name" value="FORK_HEAD_1"/>
    <property type="match status" value="1"/>
</dbReference>
<evidence type="ECO:0000256" key="4">
    <source>
        <dbReference type="ARBA" id="ARBA00023163"/>
    </source>
</evidence>
<dbReference type="Gene3D" id="1.10.10.10">
    <property type="entry name" value="Winged helix-like DNA-binding domain superfamily/Winged helix DNA-binding domain"/>
    <property type="match status" value="1"/>
</dbReference>
<dbReference type="InterPro" id="IPR047404">
    <property type="entry name" value="FH_FOXN3"/>
</dbReference>
<dbReference type="InterPro" id="IPR030456">
    <property type="entry name" value="TF_fork_head_CS_2"/>
</dbReference>
<dbReference type="CDD" id="cd20059">
    <property type="entry name" value="FH_FOXN3"/>
    <property type="match status" value="1"/>
</dbReference>
<accession>A0ABQ9EWC3</accession>
<evidence type="ECO:0000256" key="8">
    <source>
        <dbReference type="PROSITE-ProRule" id="PRU00089"/>
    </source>
</evidence>